<protein>
    <recommendedName>
        <fullName evidence="4">Small auxin up regulated protein</fullName>
    </recommendedName>
</protein>
<dbReference type="InterPro" id="IPR003676">
    <property type="entry name" value="SAUR_fam"/>
</dbReference>
<evidence type="ECO:0000256" key="1">
    <source>
        <dbReference type="ARBA" id="ARBA00006974"/>
    </source>
</evidence>
<dbReference type="PANTHER" id="PTHR31929">
    <property type="entry name" value="SAUR-LIKE AUXIN-RESPONSIVE PROTEIN FAMILY-RELATED"/>
    <property type="match status" value="1"/>
</dbReference>
<name>A0A8K0GNM6_9ROSA</name>
<dbReference type="AlphaFoldDB" id="A0A8K0GNM6"/>
<accession>A0A8K0GNM6</accession>
<dbReference type="OrthoDB" id="625231at2759"/>
<dbReference type="EMBL" id="VOIH02000010">
    <property type="protein sequence ID" value="KAF3435822.1"/>
    <property type="molecule type" value="Genomic_DNA"/>
</dbReference>
<dbReference type="Pfam" id="PF02519">
    <property type="entry name" value="Auxin_inducible"/>
    <property type="match status" value="1"/>
</dbReference>
<dbReference type="Proteomes" id="UP000796880">
    <property type="component" value="Unassembled WGS sequence"/>
</dbReference>
<proteinExistence type="inferred from homology"/>
<comment type="caution">
    <text evidence="2">The sequence shown here is derived from an EMBL/GenBank/DDBJ whole genome shotgun (WGS) entry which is preliminary data.</text>
</comment>
<sequence length="96" mass="10830">MVFRFTEIAKSTKKLLKSPSTWNQAPPKGSYIPKGYFAVYVGEGQKKRIVIPISLLKEPSIQDLLNRAEEEFDYDYAMGGVTISCHEDVFSNLILA</sequence>
<evidence type="ECO:0008006" key="4">
    <source>
        <dbReference type="Google" id="ProtNLM"/>
    </source>
</evidence>
<keyword evidence="3" id="KW-1185">Reference proteome</keyword>
<comment type="similarity">
    <text evidence="1">Belongs to the ARG7 family.</text>
</comment>
<dbReference type="GO" id="GO:0009733">
    <property type="term" value="P:response to auxin"/>
    <property type="evidence" value="ECO:0007669"/>
    <property type="project" value="InterPro"/>
</dbReference>
<gene>
    <name evidence="2" type="ORF">FNV43_RR22914</name>
</gene>
<reference evidence="2" key="1">
    <citation type="submission" date="2020-03" db="EMBL/GenBank/DDBJ databases">
        <title>A high-quality chromosome-level genome assembly of a woody plant with both climbing and erect habits, Rhamnella rubrinervis.</title>
        <authorList>
            <person name="Lu Z."/>
            <person name="Yang Y."/>
            <person name="Zhu X."/>
            <person name="Sun Y."/>
        </authorList>
    </citation>
    <scope>NUCLEOTIDE SEQUENCE</scope>
    <source>
        <strain evidence="2">BYM</strain>
        <tissue evidence="2">Leaf</tissue>
    </source>
</reference>
<evidence type="ECO:0000313" key="2">
    <source>
        <dbReference type="EMBL" id="KAF3435822.1"/>
    </source>
</evidence>
<organism evidence="2 3">
    <name type="scientific">Rhamnella rubrinervis</name>
    <dbReference type="NCBI Taxonomy" id="2594499"/>
    <lineage>
        <taxon>Eukaryota</taxon>
        <taxon>Viridiplantae</taxon>
        <taxon>Streptophyta</taxon>
        <taxon>Embryophyta</taxon>
        <taxon>Tracheophyta</taxon>
        <taxon>Spermatophyta</taxon>
        <taxon>Magnoliopsida</taxon>
        <taxon>eudicotyledons</taxon>
        <taxon>Gunneridae</taxon>
        <taxon>Pentapetalae</taxon>
        <taxon>rosids</taxon>
        <taxon>fabids</taxon>
        <taxon>Rosales</taxon>
        <taxon>Rhamnaceae</taxon>
        <taxon>rhamnoid group</taxon>
        <taxon>Rhamneae</taxon>
        <taxon>Rhamnella</taxon>
    </lineage>
</organism>
<evidence type="ECO:0000313" key="3">
    <source>
        <dbReference type="Proteomes" id="UP000796880"/>
    </source>
</evidence>